<keyword evidence="4 6" id="KW-0067">ATP-binding</keyword>
<reference evidence="6 7" key="1">
    <citation type="submission" date="2017-02" db="EMBL/GenBank/DDBJ databases">
        <authorList>
            <person name="Peterson S.W."/>
        </authorList>
    </citation>
    <scope>NUCLEOTIDE SEQUENCE [LARGE SCALE GENOMIC DNA]</scope>
    <source>
        <strain evidence="6 7">ATCC 17233</strain>
    </source>
</reference>
<proteinExistence type="inferred from homology"/>
<organism evidence="6 7">
    <name type="scientific">Eubacterium ruminantium</name>
    <dbReference type="NCBI Taxonomy" id="42322"/>
    <lineage>
        <taxon>Bacteria</taxon>
        <taxon>Bacillati</taxon>
        <taxon>Bacillota</taxon>
        <taxon>Clostridia</taxon>
        <taxon>Eubacteriales</taxon>
        <taxon>Eubacteriaceae</taxon>
        <taxon>Eubacterium</taxon>
    </lineage>
</organism>
<keyword evidence="2" id="KW-0813">Transport</keyword>
<gene>
    <name evidence="6" type="ORF">SAMN02745110_01985</name>
</gene>
<dbReference type="Pfam" id="PF00005">
    <property type="entry name" value="ABC_tran"/>
    <property type="match status" value="1"/>
</dbReference>
<dbReference type="SUPFAM" id="SSF52540">
    <property type="entry name" value="P-loop containing nucleoside triphosphate hydrolases"/>
    <property type="match status" value="1"/>
</dbReference>
<accession>A0A1T4PH35</accession>
<dbReference type="PANTHER" id="PTHR42711:SF5">
    <property type="entry name" value="ABC TRANSPORTER ATP-BINDING PROTEIN NATA"/>
    <property type="match status" value="1"/>
</dbReference>
<dbReference type="InterPro" id="IPR003593">
    <property type="entry name" value="AAA+_ATPase"/>
</dbReference>
<evidence type="ECO:0000256" key="4">
    <source>
        <dbReference type="ARBA" id="ARBA00022840"/>
    </source>
</evidence>
<name>A0A1T4PH35_9FIRM</name>
<comment type="similarity">
    <text evidence="1">Belongs to the ABC transporter superfamily.</text>
</comment>
<dbReference type="PROSITE" id="PS50893">
    <property type="entry name" value="ABC_TRANSPORTER_2"/>
    <property type="match status" value="1"/>
</dbReference>
<keyword evidence="7" id="KW-1185">Reference proteome</keyword>
<dbReference type="InterPro" id="IPR050763">
    <property type="entry name" value="ABC_transporter_ATP-binding"/>
</dbReference>
<dbReference type="RefSeq" id="WP_078787794.1">
    <property type="nucleotide sequence ID" value="NZ_CACZYW010000010.1"/>
</dbReference>
<evidence type="ECO:0000313" key="6">
    <source>
        <dbReference type="EMBL" id="SJZ90832.1"/>
    </source>
</evidence>
<dbReference type="GO" id="GO:0005524">
    <property type="term" value="F:ATP binding"/>
    <property type="evidence" value="ECO:0007669"/>
    <property type="project" value="UniProtKB-KW"/>
</dbReference>
<dbReference type="PANTHER" id="PTHR42711">
    <property type="entry name" value="ABC TRANSPORTER ATP-BINDING PROTEIN"/>
    <property type="match status" value="1"/>
</dbReference>
<keyword evidence="3" id="KW-0547">Nucleotide-binding</keyword>
<evidence type="ECO:0000256" key="1">
    <source>
        <dbReference type="ARBA" id="ARBA00005417"/>
    </source>
</evidence>
<feature type="domain" description="ABC transporter" evidence="5">
    <location>
        <begin position="2"/>
        <end position="241"/>
    </location>
</feature>
<evidence type="ECO:0000259" key="5">
    <source>
        <dbReference type="PROSITE" id="PS50893"/>
    </source>
</evidence>
<dbReference type="AlphaFoldDB" id="A0A1T4PH35"/>
<dbReference type="InterPro" id="IPR003439">
    <property type="entry name" value="ABC_transporter-like_ATP-bd"/>
</dbReference>
<sequence length="256" mass="28939">MISADNLVKTFIRNEKKNKKVEFNAVDGISLSVNKGEIVGILGPNGAGKTTLLRMLASLMKPTSGKVYISLDEEITDPVELRRHIGYHSGNTKLYGRLSARELLTMFGTIYGLSDEVIAERIDKIKELLNMESFIDNRIEKLSTGQTQRAAIARCLIHDPEIYIFDEPTLGLDIISSAAITKFMKGEKDRGRTVIYSTHYMEEAEYLCDRIIMINKGRIICNLTPDELKKETGTDNMRDAFNVIVEREDLDNEEQE</sequence>
<dbReference type="InterPro" id="IPR027417">
    <property type="entry name" value="P-loop_NTPase"/>
</dbReference>
<dbReference type="Proteomes" id="UP000189857">
    <property type="component" value="Unassembled WGS sequence"/>
</dbReference>
<dbReference type="GO" id="GO:0016887">
    <property type="term" value="F:ATP hydrolysis activity"/>
    <property type="evidence" value="ECO:0007669"/>
    <property type="project" value="InterPro"/>
</dbReference>
<dbReference type="EMBL" id="FUXA01000012">
    <property type="protein sequence ID" value="SJZ90832.1"/>
    <property type="molecule type" value="Genomic_DNA"/>
</dbReference>
<dbReference type="SMART" id="SM00382">
    <property type="entry name" value="AAA"/>
    <property type="match status" value="1"/>
</dbReference>
<protein>
    <submittedName>
        <fullName evidence="6">Sodium transport system ATP-binding protein</fullName>
    </submittedName>
</protein>
<dbReference type="Gene3D" id="3.40.50.300">
    <property type="entry name" value="P-loop containing nucleotide triphosphate hydrolases"/>
    <property type="match status" value="1"/>
</dbReference>
<evidence type="ECO:0000256" key="2">
    <source>
        <dbReference type="ARBA" id="ARBA00022448"/>
    </source>
</evidence>
<evidence type="ECO:0000256" key="3">
    <source>
        <dbReference type="ARBA" id="ARBA00022741"/>
    </source>
</evidence>
<dbReference type="OrthoDB" id="9775135at2"/>
<evidence type="ECO:0000313" key="7">
    <source>
        <dbReference type="Proteomes" id="UP000189857"/>
    </source>
</evidence>